<sequence>MDRVELPFPHRQRLDSSRAQVLKGTKVCGDSDAAGVSNVCPSSSRETRIVPSMLSTDGFRNLPLRLSLMIRRMVRRQPFSALSPGMIKEEYPGSSDP</sequence>
<name>A0A0C2Z187_HEBCY</name>
<dbReference type="AlphaFoldDB" id="A0A0C2Z187"/>
<evidence type="ECO:0000313" key="1">
    <source>
        <dbReference type="EMBL" id="KIM46942.1"/>
    </source>
</evidence>
<gene>
    <name evidence="1" type="ORF">M413DRAFT_266249</name>
</gene>
<evidence type="ECO:0000313" key="2">
    <source>
        <dbReference type="Proteomes" id="UP000053424"/>
    </source>
</evidence>
<protein>
    <submittedName>
        <fullName evidence="1">Uncharacterized protein</fullName>
    </submittedName>
</protein>
<reference evidence="2" key="2">
    <citation type="submission" date="2015-01" db="EMBL/GenBank/DDBJ databases">
        <title>Evolutionary Origins and Diversification of the Mycorrhizal Mutualists.</title>
        <authorList>
            <consortium name="DOE Joint Genome Institute"/>
            <consortium name="Mycorrhizal Genomics Consortium"/>
            <person name="Kohler A."/>
            <person name="Kuo A."/>
            <person name="Nagy L.G."/>
            <person name="Floudas D."/>
            <person name="Copeland A."/>
            <person name="Barry K.W."/>
            <person name="Cichocki N."/>
            <person name="Veneault-Fourrey C."/>
            <person name="LaButti K."/>
            <person name="Lindquist E.A."/>
            <person name="Lipzen A."/>
            <person name="Lundell T."/>
            <person name="Morin E."/>
            <person name="Murat C."/>
            <person name="Riley R."/>
            <person name="Ohm R."/>
            <person name="Sun H."/>
            <person name="Tunlid A."/>
            <person name="Henrissat B."/>
            <person name="Grigoriev I.V."/>
            <person name="Hibbett D.S."/>
            <person name="Martin F."/>
        </authorList>
    </citation>
    <scope>NUCLEOTIDE SEQUENCE [LARGE SCALE GENOMIC DNA]</scope>
    <source>
        <strain evidence="2">h7</strain>
    </source>
</reference>
<accession>A0A0C2Z187</accession>
<organism evidence="1 2">
    <name type="scientific">Hebeloma cylindrosporum</name>
    <dbReference type="NCBI Taxonomy" id="76867"/>
    <lineage>
        <taxon>Eukaryota</taxon>
        <taxon>Fungi</taxon>
        <taxon>Dikarya</taxon>
        <taxon>Basidiomycota</taxon>
        <taxon>Agaricomycotina</taxon>
        <taxon>Agaricomycetes</taxon>
        <taxon>Agaricomycetidae</taxon>
        <taxon>Agaricales</taxon>
        <taxon>Agaricineae</taxon>
        <taxon>Hymenogastraceae</taxon>
        <taxon>Hebeloma</taxon>
    </lineage>
</organism>
<dbReference type="Proteomes" id="UP000053424">
    <property type="component" value="Unassembled WGS sequence"/>
</dbReference>
<keyword evidence="2" id="KW-1185">Reference proteome</keyword>
<proteinExistence type="predicted"/>
<dbReference type="HOGENOM" id="CLU_2346940_0_0_1"/>
<reference evidence="1 2" key="1">
    <citation type="submission" date="2014-04" db="EMBL/GenBank/DDBJ databases">
        <authorList>
            <consortium name="DOE Joint Genome Institute"/>
            <person name="Kuo A."/>
            <person name="Gay G."/>
            <person name="Dore J."/>
            <person name="Kohler A."/>
            <person name="Nagy L.G."/>
            <person name="Floudas D."/>
            <person name="Copeland A."/>
            <person name="Barry K.W."/>
            <person name="Cichocki N."/>
            <person name="Veneault-Fourrey C."/>
            <person name="LaButti K."/>
            <person name="Lindquist E.A."/>
            <person name="Lipzen A."/>
            <person name="Lundell T."/>
            <person name="Morin E."/>
            <person name="Murat C."/>
            <person name="Sun H."/>
            <person name="Tunlid A."/>
            <person name="Henrissat B."/>
            <person name="Grigoriev I.V."/>
            <person name="Hibbett D.S."/>
            <person name="Martin F."/>
            <person name="Nordberg H.P."/>
            <person name="Cantor M.N."/>
            <person name="Hua S.X."/>
        </authorList>
    </citation>
    <scope>NUCLEOTIDE SEQUENCE [LARGE SCALE GENOMIC DNA]</scope>
    <source>
        <strain evidence="2">h7</strain>
    </source>
</reference>
<dbReference type="EMBL" id="KN831770">
    <property type="protein sequence ID" value="KIM46942.1"/>
    <property type="molecule type" value="Genomic_DNA"/>
</dbReference>